<dbReference type="PROSITE" id="PS50865">
    <property type="entry name" value="ZF_MYND_2"/>
    <property type="match status" value="1"/>
</dbReference>
<dbReference type="Gene3D" id="6.10.140.2220">
    <property type="match status" value="1"/>
</dbReference>
<dbReference type="GO" id="GO:0008270">
    <property type="term" value="F:zinc ion binding"/>
    <property type="evidence" value="ECO:0007669"/>
    <property type="project" value="UniProtKB-KW"/>
</dbReference>
<dbReference type="Pfam" id="PF14737">
    <property type="entry name" value="DUF4470"/>
    <property type="match status" value="1"/>
</dbReference>
<proteinExistence type="predicted"/>
<keyword evidence="7" id="KW-1185">Reference proteome</keyword>
<feature type="non-terminal residue" evidence="6">
    <location>
        <position position="549"/>
    </location>
</feature>
<organism evidence="6 7">
    <name type="scientific">Scytalidium lignicola</name>
    <name type="common">Hyphomycete</name>
    <dbReference type="NCBI Taxonomy" id="5539"/>
    <lineage>
        <taxon>Eukaryota</taxon>
        <taxon>Fungi</taxon>
        <taxon>Dikarya</taxon>
        <taxon>Ascomycota</taxon>
        <taxon>Pezizomycotina</taxon>
        <taxon>Leotiomycetes</taxon>
        <taxon>Leotiomycetes incertae sedis</taxon>
        <taxon>Scytalidium</taxon>
    </lineage>
</organism>
<name>A0A3E2HMF7_SCYLI</name>
<feature type="domain" description="MYND-type" evidence="5">
    <location>
        <begin position="18"/>
        <end position="54"/>
    </location>
</feature>
<dbReference type="EMBL" id="NCSJ02000018">
    <property type="protein sequence ID" value="RFU34584.1"/>
    <property type="molecule type" value="Genomic_DNA"/>
</dbReference>
<dbReference type="Proteomes" id="UP000258309">
    <property type="component" value="Unassembled WGS sequence"/>
</dbReference>
<dbReference type="OMA" id="HKLDCKS"/>
<comment type="caution">
    <text evidence="6">The sequence shown here is derived from an EMBL/GenBank/DDBJ whole genome shotgun (WGS) entry which is preliminary data.</text>
</comment>
<keyword evidence="2 4" id="KW-0863">Zinc-finger</keyword>
<dbReference type="STRING" id="5539.A0A3E2HMF7"/>
<feature type="non-terminal residue" evidence="6">
    <location>
        <position position="1"/>
    </location>
</feature>
<dbReference type="OrthoDB" id="5282002at2759"/>
<evidence type="ECO:0000313" key="6">
    <source>
        <dbReference type="EMBL" id="RFU34584.1"/>
    </source>
</evidence>
<gene>
    <name evidence="6" type="ORF">B7463_g1715</name>
</gene>
<evidence type="ECO:0000259" key="5">
    <source>
        <dbReference type="PROSITE" id="PS50865"/>
    </source>
</evidence>
<evidence type="ECO:0000313" key="7">
    <source>
        <dbReference type="Proteomes" id="UP000258309"/>
    </source>
</evidence>
<evidence type="ECO:0000256" key="4">
    <source>
        <dbReference type="PROSITE-ProRule" id="PRU00134"/>
    </source>
</evidence>
<protein>
    <recommendedName>
        <fullName evidence="5">MYND-type domain-containing protein</fullName>
    </recommendedName>
</protein>
<evidence type="ECO:0000256" key="2">
    <source>
        <dbReference type="ARBA" id="ARBA00022771"/>
    </source>
</evidence>
<reference evidence="6 7" key="1">
    <citation type="submission" date="2018-05" db="EMBL/GenBank/DDBJ databases">
        <title>Draft genome sequence of Scytalidium lignicola DSM 105466, a ubiquitous saprotrophic fungus.</title>
        <authorList>
            <person name="Buettner E."/>
            <person name="Gebauer A.M."/>
            <person name="Hofrichter M."/>
            <person name="Liers C."/>
            <person name="Kellner H."/>
        </authorList>
    </citation>
    <scope>NUCLEOTIDE SEQUENCE [LARGE SCALE GENOMIC DNA]</scope>
    <source>
        <strain evidence="6 7">DSM 105466</strain>
    </source>
</reference>
<keyword evidence="3" id="KW-0862">Zinc</keyword>
<dbReference type="InterPro" id="IPR002893">
    <property type="entry name" value="Znf_MYND"/>
</dbReference>
<evidence type="ECO:0000256" key="1">
    <source>
        <dbReference type="ARBA" id="ARBA00022723"/>
    </source>
</evidence>
<keyword evidence="1" id="KW-0479">Metal-binding</keyword>
<dbReference type="AlphaFoldDB" id="A0A3E2HMF7"/>
<dbReference type="SUPFAM" id="SSF144232">
    <property type="entry name" value="HIT/MYND zinc finger-like"/>
    <property type="match status" value="1"/>
</dbReference>
<dbReference type="Pfam" id="PF01753">
    <property type="entry name" value="zf-MYND"/>
    <property type="match status" value="1"/>
</dbReference>
<accession>A0A3E2HMF7</accession>
<evidence type="ECO:0000256" key="3">
    <source>
        <dbReference type="ARBA" id="ARBA00022833"/>
    </source>
</evidence>
<dbReference type="InterPro" id="IPR027974">
    <property type="entry name" value="DUF4470"/>
</dbReference>
<sequence length="549" mass="62886">MISPSVLLPSCSNWTPGASVCDRQGRKACGNCKLVVYCGVDCQKAHWPEHKKACRSSMAKEYWRPAWDREGRMPPWASGEASKNRHNVFGGSKYLWGNTPAVDVLNLEQNEGIGYKEDIALLFAASGDLRHVVRTIASLPDNMTQQFDVTMNDLEFDVVARNTILLLLALTIQDSTTVEASTTPLSTAEALIHVWYSASIPSYVLSMLQNRVKPLVAEVCSKIDNKQPSAILGKTWEFSDGRTLRLVLKQKDWLRLADFLDVPEDLSFVDAVEIRRAVTLAPERLDYRDRWHFKDTSPFMRIAKQKFQEDGILIPFGHPQIAFDKPNPTFFQGQKSWPLNDKADPSSGWPVLDVRQISSPASQDWYGKLFIYIHNMIERFLDRLQKTRIGFVLYNVDARELPRHLEHNKYARIENPHATFITLFINAVKEAAKRGNPMDETPNMEFLTKYLPFPRTLAPNDADLLRIWDARDLALDVDKFFNQYIVFSDFEQISADLGVEMKKSNTIIEKWPTQLKLKAGQKGAEEEFRLNLGSDITNIERYVEWRRVR</sequence>